<protein>
    <submittedName>
        <fullName evidence="1">Uncharacterized protein</fullName>
    </submittedName>
</protein>
<gene>
    <name evidence="1" type="ORF">CUJ86_06860</name>
</gene>
<evidence type="ECO:0000313" key="2">
    <source>
        <dbReference type="Proteomes" id="UP000292580"/>
    </source>
</evidence>
<sequence>MLLKGRDSMKARIDMDAPQTEALSLYSGHFYRVLDKQRITDKIQNDSLRVFILSAGYGIVEAQEFIQDYDAKMEGSIARTWKNEGLTKIIAETLLKYQPDKVFGFFAGEKNWAGSISKYRYFYSEGVKQALSQGLKATEAGCFYRAEGQSAGPILSALGLCFMEAVSSDFSDAVINSVNEGGFRPDRYPSVLLKYDRFV</sequence>
<dbReference type="InterPro" id="IPR005583">
    <property type="entry name" value="YaaA"/>
</dbReference>
<dbReference type="Pfam" id="PF03883">
    <property type="entry name" value="H2O2_YaaD"/>
    <property type="match status" value="1"/>
</dbReference>
<proteinExistence type="predicted"/>
<organism evidence="1 2">
    <name type="scientific">Methanofollis fontis</name>
    <dbReference type="NCBI Taxonomy" id="2052832"/>
    <lineage>
        <taxon>Archaea</taxon>
        <taxon>Methanobacteriati</taxon>
        <taxon>Methanobacteriota</taxon>
        <taxon>Stenosarchaea group</taxon>
        <taxon>Methanomicrobia</taxon>
        <taxon>Methanomicrobiales</taxon>
        <taxon>Methanomicrobiaceae</taxon>
        <taxon>Methanofollis</taxon>
    </lineage>
</organism>
<dbReference type="EMBL" id="PGCL01000002">
    <property type="protein sequence ID" value="TAJ44991.1"/>
    <property type="molecule type" value="Genomic_DNA"/>
</dbReference>
<accession>A0A483CRZ6</accession>
<name>A0A483CRZ6_9EURY</name>
<comment type="caution">
    <text evidence="1">The sequence shown here is derived from an EMBL/GenBank/DDBJ whole genome shotgun (WGS) entry which is preliminary data.</text>
</comment>
<keyword evidence="2" id="KW-1185">Reference proteome</keyword>
<dbReference type="Proteomes" id="UP000292580">
    <property type="component" value="Unassembled WGS sequence"/>
</dbReference>
<evidence type="ECO:0000313" key="1">
    <source>
        <dbReference type="EMBL" id="TAJ44991.1"/>
    </source>
</evidence>
<dbReference type="AlphaFoldDB" id="A0A483CRZ6"/>
<reference evidence="1 2" key="1">
    <citation type="submission" date="2017-11" db="EMBL/GenBank/DDBJ databases">
        <title>Isolation and Characterization of Methanofollis Species from Methane Seep Offshore SW Taiwan.</title>
        <authorList>
            <person name="Teng N.-H."/>
            <person name="Lai M.-C."/>
            <person name="Chen S.-C."/>
        </authorList>
    </citation>
    <scope>NUCLEOTIDE SEQUENCE [LARGE SCALE GENOMIC DNA]</scope>
    <source>
        <strain evidence="1 2">FWC-SCC2</strain>
    </source>
</reference>